<keyword evidence="1" id="KW-0732">Signal</keyword>
<dbReference type="EMBL" id="MGFX01000006">
    <property type="protein sequence ID" value="OGM15425.1"/>
    <property type="molecule type" value="Genomic_DNA"/>
</dbReference>
<name>A0A1F7XMB5_9BACT</name>
<comment type="caution">
    <text evidence="2">The sequence shown here is derived from an EMBL/GenBank/DDBJ whole genome shotgun (WGS) entry which is preliminary data.</text>
</comment>
<dbReference type="GO" id="GO:0004553">
    <property type="term" value="F:hydrolase activity, hydrolyzing O-glycosyl compounds"/>
    <property type="evidence" value="ECO:0007669"/>
    <property type="project" value="TreeGrafter"/>
</dbReference>
<reference evidence="2 3" key="1">
    <citation type="journal article" date="2016" name="Nat. Commun.">
        <title>Thousands of microbial genomes shed light on interconnected biogeochemical processes in an aquifer system.</title>
        <authorList>
            <person name="Anantharaman K."/>
            <person name="Brown C.T."/>
            <person name="Hug L.A."/>
            <person name="Sharon I."/>
            <person name="Castelle C.J."/>
            <person name="Probst A.J."/>
            <person name="Thomas B.C."/>
            <person name="Singh A."/>
            <person name="Wilkins M.J."/>
            <person name="Karaoz U."/>
            <person name="Brodie E.L."/>
            <person name="Williams K.H."/>
            <person name="Hubbard S.S."/>
            <person name="Banfield J.F."/>
        </authorList>
    </citation>
    <scope>NUCLEOTIDE SEQUENCE [LARGE SCALE GENOMIC DNA]</scope>
</reference>
<accession>A0A1F7XMB5</accession>
<evidence type="ECO:0000256" key="1">
    <source>
        <dbReference type="SAM" id="SignalP"/>
    </source>
</evidence>
<dbReference type="SUPFAM" id="SSF51445">
    <property type="entry name" value="(Trans)glycosidases"/>
    <property type="match status" value="1"/>
</dbReference>
<protein>
    <recommendedName>
        <fullName evidence="4">Asl1-like glycosyl hydrolase catalytic domain-containing protein</fullName>
    </recommendedName>
</protein>
<evidence type="ECO:0000313" key="2">
    <source>
        <dbReference type="EMBL" id="OGM15425.1"/>
    </source>
</evidence>
<feature type="signal peptide" evidence="1">
    <location>
        <begin position="1"/>
        <end position="22"/>
    </location>
</feature>
<evidence type="ECO:0000313" key="3">
    <source>
        <dbReference type="Proteomes" id="UP000177382"/>
    </source>
</evidence>
<proteinExistence type="predicted"/>
<dbReference type="PANTHER" id="PTHR12631:SF10">
    <property type="entry name" value="BETA-XYLOSIDASE-LIKE PROTEIN-RELATED"/>
    <property type="match status" value="1"/>
</dbReference>
<dbReference type="InterPro" id="IPR051923">
    <property type="entry name" value="Glycosyl_Hydrolase_39"/>
</dbReference>
<dbReference type="AlphaFoldDB" id="A0A1F7XMB5"/>
<evidence type="ECO:0008006" key="4">
    <source>
        <dbReference type="Google" id="ProtNLM"/>
    </source>
</evidence>
<dbReference type="Proteomes" id="UP000177382">
    <property type="component" value="Unassembled WGS sequence"/>
</dbReference>
<organism evidence="2 3">
    <name type="scientific">Candidatus Woesebacteria bacterium RBG_16_42_24</name>
    <dbReference type="NCBI Taxonomy" id="1802485"/>
    <lineage>
        <taxon>Bacteria</taxon>
        <taxon>Candidatus Woeseibacteriota</taxon>
    </lineage>
</organism>
<dbReference type="Gene3D" id="3.20.20.80">
    <property type="entry name" value="Glycosidases"/>
    <property type="match status" value="1"/>
</dbReference>
<dbReference type="PANTHER" id="PTHR12631">
    <property type="entry name" value="ALPHA-L-IDURONIDASE"/>
    <property type="match status" value="1"/>
</dbReference>
<dbReference type="InterPro" id="IPR017853">
    <property type="entry name" value="GH"/>
</dbReference>
<sequence>MRKLAAFLVLFLLILFPKPAWAIVDPLKVSNNIFGIHILNESELKDAANLVNSSGGDWGYVTLVIQKGERDVTRWQRAFDEARRLHLIPIVRIATRQQDSGWEAPSVDEIDGWVSFLNSLNWVSKNRYVVVANEPNHAKEWGGEINPGDYVGYLRLFSEKLKANSQDFFVLPSGFDFSAKNTKDTMDATLFLKEAVSSEKDFFNYIDGWTSHSYPNPDFAGSEMASGRGTVRSYEWELEFLKTLGLVKELPVFITETGWAHNGEGELSGEVDSKDIGSKLSYAYSNIWNKPNVVAVTPFVLNYQEQPFDVFSWKKPDGSFYDFYSQIQGLAKTRGQPERVASARIAATFRPLIIRSGSEFYVALVVSNLGQTILNEETILTLNEVGESTETTRLVYAPLIEPFHSALMIFKLKAPGVSGLLKLTFVLNEGDKSISNQRSFNIFSLGI</sequence>
<gene>
    <name evidence="2" type="ORF">A2V97_02240</name>
</gene>
<feature type="chain" id="PRO_5009533753" description="Asl1-like glycosyl hydrolase catalytic domain-containing protein" evidence="1">
    <location>
        <begin position="23"/>
        <end position="447"/>
    </location>
</feature>